<keyword evidence="2" id="KW-1185">Reference proteome</keyword>
<dbReference type="Proteomes" id="UP000240505">
    <property type="component" value="Chromosome"/>
</dbReference>
<gene>
    <name evidence="1" type="ORF">C9I28_25300</name>
</gene>
<reference evidence="1 2" key="1">
    <citation type="submission" date="2018-03" db="EMBL/GenBank/DDBJ databases">
        <title>Massilia armeniaca sp. nov., isolated from desert soil.</title>
        <authorList>
            <person name="Huang H."/>
            <person name="Ren M."/>
        </authorList>
    </citation>
    <scope>NUCLEOTIDE SEQUENCE [LARGE SCALE GENOMIC DNA]</scope>
    <source>
        <strain evidence="1 2">ZMN-3</strain>
    </source>
</reference>
<evidence type="ECO:0000313" key="1">
    <source>
        <dbReference type="EMBL" id="AVR98578.1"/>
    </source>
</evidence>
<dbReference type="AlphaFoldDB" id="A0A2R4CGJ7"/>
<proteinExistence type="predicted"/>
<dbReference type="KEGG" id="masz:C9I28_25300"/>
<accession>A0A2R4CGJ7</accession>
<name>A0A2R4CGJ7_9BURK</name>
<dbReference type="EMBL" id="CP028324">
    <property type="protein sequence ID" value="AVR98578.1"/>
    <property type="molecule type" value="Genomic_DNA"/>
</dbReference>
<sequence>MAGERKIRHLQVFLFCDEVDRIFCELTFFPEDVVRETFAVADFHAMIRSMASAAGSSEYYLRLENASWRHGDTASPDVILSHANGAPL</sequence>
<organism evidence="1 2">
    <name type="scientific">Pseudoduganella armeniaca</name>
    <dbReference type="NCBI Taxonomy" id="2072590"/>
    <lineage>
        <taxon>Bacteria</taxon>
        <taxon>Pseudomonadati</taxon>
        <taxon>Pseudomonadota</taxon>
        <taxon>Betaproteobacteria</taxon>
        <taxon>Burkholderiales</taxon>
        <taxon>Oxalobacteraceae</taxon>
        <taxon>Telluria group</taxon>
        <taxon>Pseudoduganella</taxon>
    </lineage>
</organism>
<evidence type="ECO:0000313" key="2">
    <source>
        <dbReference type="Proteomes" id="UP000240505"/>
    </source>
</evidence>
<protein>
    <submittedName>
        <fullName evidence="1">Uncharacterized protein</fullName>
    </submittedName>
</protein>